<dbReference type="Proteomes" id="UP000514720">
    <property type="component" value="Chromosome"/>
</dbReference>
<dbReference type="RefSeq" id="WP_258877308.1">
    <property type="nucleotide sequence ID" value="NZ_CP048914.1"/>
</dbReference>
<feature type="transmembrane region" description="Helical" evidence="1">
    <location>
        <begin position="168"/>
        <end position="189"/>
    </location>
</feature>
<dbReference type="KEGG" id="xcl:G4Z02_07060"/>
<dbReference type="AlphaFoldDB" id="A0A7L7KSX6"/>
<keyword evidence="1" id="KW-1133">Transmembrane helix</keyword>
<keyword evidence="3" id="KW-1185">Reference proteome</keyword>
<feature type="transmembrane region" description="Helical" evidence="1">
    <location>
        <begin position="213"/>
        <end position="238"/>
    </location>
</feature>
<feature type="transmembrane region" description="Helical" evidence="1">
    <location>
        <begin position="102"/>
        <end position="124"/>
    </location>
</feature>
<proteinExistence type="predicted"/>
<evidence type="ECO:0000313" key="2">
    <source>
        <dbReference type="EMBL" id="QMS85509.1"/>
    </source>
</evidence>
<evidence type="ECO:0000313" key="3">
    <source>
        <dbReference type="Proteomes" id="UP000514720"/>
    </source>
</evidence>
<dbReference type="Pfam" id="PF14808">
    <property type="entry name" value="TMEM164"/>
    <property type="match status" value="1"/>
</dbReference>
<feature type="transmembrane region" description="Helical" evidence="1">
    <location>
        <begin position="136"/>
        <end position="156"/>
    </location>
</feature>
<name>A0A7L7KSX6_9MOLU</name>
<accession>A0A7L7KSX6</accession>
<evidence type="ECO:0000256" key="1">
    <source>
        <dbReference type="SAM" id="Phobius"/>
    </source>
</evidence>
<keyword evidence="1" id="KW-0472">Membrane</keyword>
<keyword evidence="1" id="KW-0812">Transmembrane</keyword>
<reference evidence="2 3" key="1">
    <citation type="submission" date="2020-02" db="EMBL/GenBank/DDBJ databases">
        <authorList>
            <person name="Zheng R.K."/>
            <person name="Sun C.M."/>
        </authorList>
    </citation>
    <scope>NUCLEOTIDE SEQUENCE [LARGE SCALE GENOMIC DNA]</scope>
    <source>
        <strain evidence="3">zrk13</strain>
    </source>
</reference>
<organism evidence="2 3">
    <name type="scientific">Candidatus Xianfuyuplasma coldseepsis</name>
    <dbReference type="NCBI Taxonomy" id="2782163"/>
    <lineage>
        <taxon>Bacteria</taxon>
        <taxon>Bacillati</taxon>
        <taxon>Mycoplasmatota</taxon>
        <taxon>Mollicutes</taxon>
        <taxon>Candidatus Izemoplasmatales</taxon>
        <taxon>Candidatus Izemoplasmataceae</taxon>
        <taxon>Candidatus Xianfuyuplasma</taxon>
    </lineage>
</organism>
<dbReference type="EMBL" id="CP048914">
    <property type="protein sequence ID" value="QMS85509.1"/>
    <property type="molecule type" value="Genomic_DNA"/>
</dbReference>
<feature type="transmembrane region" description="Helical" evidence="1">
    <location>
        <begin position="12"/>
        <end position="31"/>
    </location>
</feature>
<feature type="transmembrane region" description="Helical" evidence="1">
    <location>
        <begin position="43"/>
        <end position="62"/>
    </location>
</feature>
<protein>
    <submittedName>
        <fullName evidence="2">YwaF family protein</fullName>
    </submittedName>
</protein>
<feature type="transmembrane region" description="Helical" evidence="1">
    <location>
        <begin position="68"/>
        <end position="90"/>
    </location>
</feature>
<gene>
    <name evidence="2" type="ORF">G4Z02_07060</name>
</gene>
<sequence>MMILTAPIFGAKHIEGLIFVAILNVVLYFVFKKYVKDERRFMIIALILFYVFEVLKLGYLIIRDGSFPMNHIPLHLCSLPLYAFPIIVFVKKDYWLHHWAKAAGFGVVLIAGITALVMPVNIIGSNETWFSLEDNYLPFISFIYHGLMIFIPWYMVKAGYVSISRKSMLQAMYFTTIIMVIALIVNLIWDKDYMLLNTGNGSPLVFLRDIHQVVYTMSMIALGYIMIAITFGVTMAIVSRKK</sequence>